<dbReference type="PATRIC" id="fig|362413.3.peg.322"/>
<dbReference type="AlphaFoldDB" id="A0A0Q0S9L5"/>
<dbReference type="STRING" id="362413.RC62_336"/>
<name>A0A0Q0S9L5_9FLAO</name>
<sequence>MCQFDNYNETNPTGLTNLKIIDNKYSQCIAFSNYQIGTFSN</sequence>
<accession>A0A0Q0S9L5</accession>
<dbReference type="EMBL" id="JRLF01000010">
    <property type="protein sequence ID" value="KQB40446.1"/>
    <property type="molecule type" value="Genomic_DNA"/>
</dbReference>
<reference evidence="1 2" key="1">
    <citation type="submission" date="2014-09" db="EMBL/GenBank/DDBJ databases">
        <title>Genome sequence of Flavobacterium aquidurense RC62.</title>
        <authorList>
            <person name="Kim J.F."/>
            <person name="Kwak M.-J."/>
        </authorList>
    </citation>
    <scope>NUCLEOTIDE SEQUENCE [LARGE SCALE GENOMIC DNA]</scope>
    <source>
        <strain evidence="1 2">RC62</strain>
    </source>
</reference>
<organism evidence="1 2">
    <name type="scientific">Flavobacterium aquidurense</name>
    <dbReference type="NCBI Taxonomy" id="362413"/>
    <lineage>
        <taxon>Bacteria</taxon>
        <taxon>Pseudomonadati</taxon>
        <taxon>Bacteroidota</taxon>
        <taxon>Flavobacteriia</taxon>
        <taxon>Flavobacteriales</taxon>
        <taxon>Flavobacteriaceae</taxon>
        <taxon>Flavobacterium</taxon>
    </lineage>
</organism>
<gene>
    <name evidence="1" type="ORF">RC62_336</name>
</gene>
<proteinExistence type="predicted"/>
<evidence type="ECO:0000313" key="1">
    <source>
        <dbReference type="EMBL" id="KQB40446.1"/>
    </source>
</evidence>
<evidence type="ECO:0000313" key="2">
    <source>
        <dbReference type="Proteomes" id="UP000050443"/>
    </source>
</evidence>
<protein>
    <submittedName>
        <fullName evidence="1">Uncharacterized protein</fullName>
    </submittedName>
</protein>
<comment type="caution">
    <text evidence="1">The sequence shown here is derived from an EMBL/GenBank/DDBJ whole genome shotgun (WGS) entry which is preliminary data.</text>
</comment>
<dbReference type="Proteomes" id="UP000050443">
    <property type="component" value="Unassembled WGS sequence"/>
</dbReference>